<organism evidence="1 2">
    <name type="scientific">Ancylostoma ceylanicum</name>
    <dbReference type="NCBI Taxonomy" id="53326"/>
    <lineage>
        <taxon>Eukaryota</taxon>
        <taxon>Metazoa</taxon>
        <taxon>Ecdysozoa</taxon>
        <taxon>Nematoda</taxon>
        <taxon>Chromadorea</taxon>
        <taxon>Rhabditida</taxon>
        <taxon>Rhabditina</taxon>
        <taxon>Rhabditomorpha</taxon>
        <taxon>Strongyloidea</taxon>
        <taxon>Ancylostomatidae</taxon>
        <taxon>Ancylostomatinae</taxon>
        <taxon>Ancylostoma</taxon>
    </lineage>
</organism>
<protein>
    <submittedName>
        <fullName evidence="1">Uncharacterized protein</fullName>
    </submittedName>
</protein>
<dbReference type="AlphaFoldDB" id="A0A016TA71"/>
<dbReference type="EMBL" id="JARK01001455">
    <property type="protein sequence ID" value="EYB99888.1"/>
    <property type="molecule type" value="Genomic_DNA"/>
</dbReference>
<proteinExistence type="predicted"/>
<keyword evidence="2" id="KW-1185">Reference proteome</keyword>
<evidence type="ECO:0000313" key="1">
    <source>
        <dbReference type="EMBL" id="EYB99888.1"/>
    </source>
</evidence>
<comment type="caution">
    <text evidence="1">The sequence shown here is derived from an EMBL/GenBank/DDBJ whole genome shotgun (WGS) entry which is preliminary data.</text>
</comment>
<accession>A0A016TA71</accession>
<gene>
    <name evidence="1" type="primary">Acey_s0119.g823</name>
    <name evidence="1" type="ORF">Y032_0119g823</name>
</gene>
<sequence>MVKNTKLPATFSKYAGNDLTSRAAADGCQHLGLYYQPWYQFTDPEGMDGLVGHGRDRTIDRVRAQRASYHYAMSAKLGAMYQTSFSKCIAMQDSPFYRKQ</sequence>
<evidence type="ECO:0000313" key="2">
    <source>
        <dbReference type="Proteomes" id="UP000024635"/>
    </source>
</evidence>
<name>A0A016TA71_9BILA</name>
<dbReference type="Proteomes" id="UP000024635">
    <property type="component" value="Unassembled WGS sequence"/>
</dbReference>
<reference evidence="2" key="1">
    <citation type="journal article" date="2015" name="Nat. Genet.">
        <title>The genome and transcriptome of the zoonotic hookworm Ancylostoma ceylanicum identify infection-specific gene families.</title>
        <authorList>
            <person name="Schwarz E.M."/>
            <person name="Hu Y."/>
            <person name="Antoshechkin I."/>
            <person name="Miller M.M."/>
            <person name="Sternberg P.W."/>
            <person name="Aroian R.V."/>
        </authorList>
    </citation>
    <scope>NUCLEOTIDE SEQUENCE</scope>
    <source>
        <strain evidence="2">HY135</strain>
    </source>
</reference>